<dbReference type="EMBL" id="LOYH01000055">
    <property type="protein sequence ID" value="KVK81191.1"/>
    <property type="molecule type" value="Genomic_DNA"/>
</dbReference>
<gene>
    <name evidence="1" type="ORF">WS90_15445</name>
</gene>
<protein>
    <submittedName>
        <fullName evidence="1">Uncharacterized protein</fullName>
    </submittedName>
</protein>
<name>A0A103ZJM4_BURCE</name>
<dbReference type="AlphaFoldDB" id="A0A103ZJM4"/>
<evidence type="ECO:0000313" key="1">
    <source>
        <dbReference type="EMBL" id="KVK81191.1"/>
    </source>
</evidence>
<accession>A0A103ZJM4</accession>
<evidence type="ECO:0000313" key="2">
    <source>
        <dbReference type="Proteomes" id="UP000069001"/>
    </source>
</evidence>
<dbReference type="Proteomes" id="UP000069001">
    <property type="component" value="Unassembled WGS sequence"/>
</dbReference>
<reference evidence="1 2" key="1">
    <citation type="submission" date="2015-11" db="EMBL/GenBank/DDBJ databases">
        <title>Expanding the genomic diversity of Burkholderia species for the development of highly accurate diagnostics.</title>
        <authorList>
            <person name="Sahl J."/>
            <person name="Keim P."/>
            <person name="Wagner D."/>
        </authorList>
    </citation>
    <scope>NUCLEOTIDE SEQUENCE [LARGE SCALE GENOMIC DNA]</scope>
    <source>
        <strain evidence="1 2">MSMB1302</strain>
    </source>
</reference>
<organism evidence="1 2">
    <name type="scientific">Burkholderia cepacia</name>
    <name type="common">Pseudomonas cepacia</name>
    <dbReference type="NCBI Taxonomy" id="292"/>
    <lineage>
        <taxon>Bacteria</taxon>
        <taxon>Pseudomonadati</taxon>
        <taxon>Pseudomonadota</taxon>
        <taxon>Betaproteobacteria</taxon>
        <taxon>Burkholderiales</taxon>
        <taxon>Burkholderiaceae</taxon>
        <taxon>Burkholderia</taxon>
        <taxon>Burkholderia cepacia complex</taxon>
    </lineage>
</organism>
<proteinExistence type="predicted"/>
<sequence>MFRSASTLLPLELDSRVVPAIEATRFNEHCIEIVSDTLQTKLEGVGLRAFVFCGLLSFVIAAIGDSGPWSAGIWMLVIDYETLFRRLPAPTGR</sequence>
<comment type="caution">
    <text evidence="1">The sequence shown here is derived from an EMBL/GenBank/DDBJ whole genome shotgun (WGS) entry which is preliminary data.</text>
</comment>